<keyword evidence="5" id="KW-0676">Redox-active center</keyword>
<dbReference type="NCBIfam" id="TIGR01068">
    <property type="entry name" value="thioredoxin"/>
    <property type="match status" value="1"/>
</dbReference>
<keyword evidence="2" id="KW-0479">Metal-binding</keyword>
<dbReference type="FunFam" id="3.40.30.10:FF:000001">
    <property type="entry name" value="Thioredoxin"/>
    <property type="match status" value="1"/>
</dbReference>
<evidence type="ECO:0000256" key="4">
    <source>
        <dbReference type="ARBA" id="ARBA00023157"/>
    </source>
</evidence>
<dbReference type="GO" id="GO:0046872">
    <property type="term" value="F:metal ion binding"/>
    <property type="evidence" value="ECO:0007669"/>
    <property type="project" value="UniProtKB-KW"/>
</dbReference>
<proteinExistence type="predicted"/>
<dbReference type="PRINTS" id="PR00421">
    <property type="entry name" value="THIOREDOXIN"/>
</dbReference>
<dbReference type="GO" id="GO:0015035">
    <property type="term" value="F:protein-disulfide reductase activity"/>
    <property type="evidence" value="ECO:0007669"/>
    <property type="project" value="InterPro"/>
</dbReference>
<feature type="domain" description="Thioredoxin" evidence="6">
    <location>
        <begin position="24"/>
        <end position="140"/>
    </location>
</feature>
<reference evidence="7" key="1">
    <citation type="submission" date="2018-06" db="EMBL/GenBank/DDBJ databases">
        <authorList>
            <person name="Zhirakovskaya E."/>
        </authorList>
    </citation>
    <scope>NUCLEOTIDE SEQUENCE</scope>
</reference>
<protein>
    <submittedName>
        <fullName evidence="7">Thioredoxin 2</fullName>
    </submittedName>
</protein>
<dbReference type="InterPro" id="IPR017937">
    <property type="entry name" value="Thioredoxin_CS"/>
</dbReference>
<keyword evidence="3" id="KW-0249">Electron transport</keyword>
<dbReference type="PANTHER" id="PTHR45663:SF40">
    <property type="entry name" value="THIOREDOXIN 2"/>
    <property type="match status" value="1"/>
</dbReference>
<dbReference type="PROSITE" id="PS00194">
    <property type="entry name" value="THIOREDOXIN_1"/>
    <property type="match status" value="1"/>
</dbReference>
<dbReference type="CDD" id="cd02947">
    <property type="entry name" value="TRX_family"/>
    <property type="match status" value="1"/>
</dbReference>
<dbReference type="Pfam" id="PF00085">
    <property type="entry name" value="Thioredoxin"/>
    <property type="match status" value="1"/>
</dbReference>
<dbReference type="NCBIfam" id="NF008229">
    <property type="entry name" value="PRK10996.1"/>
    <property type="match status" value="1"/>
</dbReference>
<evidence type="ECO:0000313" key="7">
    <source>
        <dbReference type="EMBL" id="VAW45339.1"/>
    </source>
</evidence>
<keyword evidence="1" id="KW-0813">Transport</keyword>
<name>A0A3B0W7Q0_9ZZZZ</name>
<dbReference type="InterPro" id="IPR049299">
    <property type="entry name" value="Thio2_N"/>
</dbReference>
<evidence type="ECO:0000259" key="6">
    <source>
        <dbReference type="PROSITE" id="PS51352"/>
    </source>
</evidence>
<gene>
    <name evidence="7" type="ORF">MNBD_GAMMA04-752</name>
</gene>
<dbReference type="InterPro" id="IPR036249">
    <property type="entry name" value="Thioredoxin-like_sf"/>
</dbReference>
<keyword evidence="4" id="KW-1015">Disulfide bond</keyword>
<evidence type="ECO:0000256" key="5">
    <source>
        <dbReference type="ARBA" id="ARBA00023284"/>
    </source>
</evidence>
<dbReference type="GO" id="GO:0005829">
    <property type="term" value="C:cytosol"/>
    <property type="evidence" value="ECO:0007669"/>
    <property type="project" value="TreeGrafter"/>
</dbReference>
<evidence type="ECO:0000256" key="2">
    <source>
        <dbReference type="ARBA" id="ARBA00022723"/>
    </source>
</evidence>
<sequence>MIIMCPHCSGLNRVSDDKLSTQAVCGKCKGRLFTGQPIEMTGEQFLRALQKTDQPLVVDFWAPWCGPCKSFAPVFSQAAAQLEPKARLIKINTEVEQQIATQFNIRSIPTLAVFKAGQEVTRVSGAMDLGGFTQWVNQSI</sequence>
<dbReference type="EMBL" id="UOFB01000078">
    <property type="protein sequence ID" value="VAW45339.1"/>
    <property type="molecule type" value="Genomic_DNA"/>
</dbReference>
<dbReference type="PANTHER" id="PTHR45663">
    <property type="entry name" value="GEO12009P1"/>
    <property type="match status" value="1"/>
</dbReference>
<dbReference type="InterPro" id="IPR005746">
    <property type="entry name" value="Thioredoxin"/>
</dbReference>
<evidence type="ECO:0000256" key="1">
    <source>
        <dbReference type="ARBA" id="ARBA00022448"/>
    </source>
</evidence>
<dbReference type="PROSITE" id="PS51352">
    <property type="entry name" value="THIOREDOXIN_2"/>
    <property type="match status" value="1"/>
</dbReference>
<dbReference type="Gene3D" id="3.40.30.10">
    <property type="entry name" value="Glutaredoxin"/>
    <property type="match status" value="1"/>
</dbReference>
<accession>A0A3B0W7Q0</accession>
<dbReference type="SUPFAM" id="SSF52833">
    <property type="entry name" value="Thioredoxin-like"/>
    <property type="match status" value="1"/>
</dbReference>
<dbReference type="AlphaFoldDB" id="A0A3B0W7Q0"/>
<organism evidence="7">
    <name type="scientific">hydrothermal vent metagenome</name>
    <dbReference type="NCBI Taxonomy" id="652676"/>
    <lineage>
        <taxon>unclassified sequences</taxon>
        <taxon>metagenomes</taxon>
        <taxon>ecological metagenomes</taxon>
    </lineage>
</organism>
<dbReference type="Gene3D" id="2.30.30.380">
    <property type="entry name" value="Zn-finger domain of Sec23/24"/>
    <property type="match status" value="1"/>
</dbReference>
<evidence type="ECO:0000256" key="3">
    <source>
        <dbReference type="ARBA" id="ARBA00022982"/>
    </source>
</evidence>
<dbReference type="Pfam" id="PF21352">
    <property type="entry name" value="Zn_ribbon_Thio2"/>
    <property type="match status" value="1"/>
</dbReference>
<dbReference type="InterPro" id="IPR013766">
    <property type="entry name" value="Thioredoxin_domain"/>
</dbReference>